<reference evidence="1 2" key="1">
    <citation type="submission" date="2011-02" db="EMBL/GenBank/DDBJ databases">
        <authorList>
            <person name="Weinstock G."/>
            <person name="Sodergren E."/>
            <person name="Clifton S."/>
            <person name="Fulton L."/>
            <person name="Fulton B."/>
            <person name="Courtney L."/>
            <person name="Fronick C."/>
            <person name="Harrison M."/>
            <person name="Strong C."/>
            <person name="Farmer C."/>
            <person name="Delahaunty K."/>
            <person name="Markovic C."/>
            <person name="Hall O."/>
            <person name="Minx P."/>
            <person name="Tomlinson C."/>
            <person name="Mitreva M."/>
            <person name="Hou S."/>
            <person name="Chen J."/>
            <person name="Wollam A."/>
            <person name="Pepin K.H."/>
            <person name="Johnson M."/>
            <person name="Bhonagiri V."/>
            <person name="Zhang X."/>
            <person name="Suruliraj S."/>
            <person name="Warren W."/>
            <person name="Chinwalla A."/>
            <person name="Mardis E.R."/>
            <person name="Wilson R.K."/>
        </authorList>
    </citation>
    <scope>NUCLEOTIDE SEQUENCE [LARGE SCALE GENOMIC DNA]</scope>
    <source>
        <strain evidence="1 2">YIT 12057</strain>
    </source>
</reference>
<protein>
    <submittedName>
        <fullName evidence="1">Uncharacterized protein</fullName>
    </submittedName>
</protein>
<dbReference type="AlphaFoldDB" id="F3PQJ3"/>
<dbReference type="STRING" id="763034.HMPREF9446_00987"/>
<proteinExistence type="predicted"/>
<evidence type="ECO:0000313" key="2">
    <source>
        <dbReference type="Proteomes" id="UP000003416"/>
    </source>
</evidence>
<accession>F3PQJ3</accession>
<dbReference type="Proteomes" id="UP000003416">
    <property type="component" value="Unassembled WGS sequence"/>
</dbReference>
<name>F3PQJ3_9BACE</name>
<organism evidence="1 2">
    <name type="scientific">Bacteroides fluxus YIT 12057</name>
    <dbReference type="NCBI Taxonomy" id="763034"/>
    <lineage>
        <taxon>Bacteria</taxon>
        <taxon>Pseudomonadati</taxon>
        <taxon>Bacteroidota</taxon>
        <taxon>Bacteroidia</taxon>
        <taxon>Bacteroidales</taxon>
        <taxon>Bacteroidaceae</taxon>
        <taxon>Bacteroides</taxon>
    </lineage>
</organism>
<dbReference type="HOGENOM" id="CLU_2630730_0_0_10"/>
<keyword evidence="2" id="KW-1185">Reference proteome</keyword>
<comment type="caution">
    <text evidence="1">The sequence shown here is derived from an EMBL/GenBank/DDBJ whole genome shotgun (WGS) entry which is preliminary data.</text>
</comment>
<dbReference type="EMBL" id="AFBN01000016">
    <property type="protein sequence ID" value="EGF58821.1"/>
    <property type="molecule type" value="Genomic_DNA"/>
</dbReference>
<evidence type="ECO:0000313" key="1">
    <source>
        <dbReference type="EMBL" id="EGF58821.1"/>
    </source>
</evidence>
<sequence>MVKYLLVGLLPIPHSLFGVNRFEGAATSGYLLMGIMKFFFQRFRTMPVTRFAGVPRCYVNKRRQVSVSIANQKEIMR</sequence>
<gene>
    <name evidence="1" type="ORF">HMPREF9446_00987</name>
</gene>